<dbReference type="InterPro" id="IPR039323">
    <property type="entry name" value="ANKRD_45/46/60"/>
</dbReference>
<dbReference type="Gene3D" id="1.25.40.20">
    <property type="entry name" value="Ankyrin repeat-containing domain"/>
    <property type="match status" value="2"/>
</dbReference>
<proteinExistence type="predicted"/>
<feature type="repeat" description="ANK" evidence="1">
    <location>
        <begin position="123"/>
        <end position="155"/>
    </location>
</feature>
<feature type="repeat" description="ANK" evidence="1">
    <location>
        <begin position="189"/>
        <end position="221"/>
    </location>
</feature>
<dbReference type="PROSITE" id="PS50088">
    <property type="entry name" value="ANK_REPEAT"/>
    <property type="match status" value="5"/>
</dbReference>
<feature type="repeat" description="ANK" evidence="1">
    <location>
        <begin position="90"/>
        <end position="122"/>
    </location>
</feature>
<accession>A0A672QV63</accession>
<dbReference type="PROSITE" id="PS50297">
    <property type="entry name" value="ANK_REP_REGION"/>
    <property type="match status" value="4"/>
</dbReference>
<dbReference type="InterPro" id="IPR002110">
    <property type="entry name" value="Ankyrin_rpt"/>
</dbReference>
<dbReference type="PRINTS" id="PR01415">
    <property type="entry name" value="ANKYRIN"/>
</dbReference>
<feature type="repeat" description="ANK" evidence="1">
    <location>
        <begin position="56"/>
        <end position="80"/>
    </location>
</feature>
<reference evidence="2" key="2">
    <citation type="submission" date="2025-09" db="UniProtKB">
        <authorList>
            <consortium name="Ensembl"/>
        </authorList>
    </citation>
    <scope>IDENTIFICATION</scope>
</reference>
<reference evidence="2" key="1">
    <citation type="submission" date="2025-08" db="UniProtKB">
        <authorList>
            <consortium name="Ensembl"/>
        </authorList>
    </citation>
    <scope>IDENTIFICATION</scope>
</reference>
<keyword evidence="3" id="KW-1185">Reference proteome</keyword>
<dbReference type="OMA" id="THAPCNI"/>
<protein>
    <submittedName>
        <fullName evidence="2">Uncharacterized protein</fullName>
    </submittedName>
</protein>
<dbReference type="Pfam" id="PF00023">
    <property type="entry name" value="Ank"/>
    <property type="match status" value="1"/>
</dbReference>
<dbReference type="Ensembl" id="ENSSGRT00000085255.1">
    <property type="protein sequence ID" value="ENSSGRP00000080050.1"/>
    <property type="gene ID" value="ENSSGRG00000040576.1"/>
</dbReference>
<dbReference type="SMART" id="SM00248">
    <property type="entry name" value="ANK"/>
    <property type="match status" value="6"/>
</dbReference>
<evidence type="ECO:0000313" key="2">
    <source>
        <dbReference type="Ensembl" id="ENSSGRP00000080050.1"/>
    </source>
</evidence>
<organism evidence="2 3">
    <name type="scientific">Sinocyclocheilus grahami</name>
    <name type="common">Dianchi golden-line fish</name>
    <name type="synonym">Barbus grahami</name>
    <dbReference type="NCBI Taxonomy" id="75366"/>
    <lineage>
        <taxon>Eukaryota</taxon>
        <taxon>Metazoa</taxon>
        <taxon>Chordata</taxon>
        <taxon>Craniata</taxon>
        <taxon>Vertebrata</taxon>
        <taxon>Euteleostomi</taxon>
        <taxon>Actinopterygii</taxon>
        <taxon>Neopterygii</taxon>
        <taxon>Teleostei</taxon>
        <taxon>Ostariophysi</taxon>
        <taxon>Cypriniformes</taxon>
        <taxon>Cyprinidae</taxon>
        <taxon>Cyprininae</taxon>
        <taxon>Sinocyclocheilus</taxon>
    </lineage>
</organism>
<dbReference type="PANTHER" id="PTHR22677">
    <property type="entry name" value="ANKYRIN REPEAT DOMAIN-CONTAINING PROTEIN 60"/>
    <property type="match status" value="1"/>
</dbReference>
<keyword evidence="1" id="KW-0040">ANK repeat</keyword>
<dbReference type="InParanoid" id="A0A672QV63"/>
<evidence type="ECO:0000256" key="1">
    <source>
        <dbReference type="PROSITE-ProRule" id="PRU00023"/>
    </source>
</evidence>
<dbReference type="InterPro" id="IPR036770">
    <property type="entry name" value="Ankyrin_rpt-contain_sf"/>
</dbReference>
<sequence length="258" mass="28410">RIHRRPKPRHSLLDERRLHYAAWEGCLDQLVARYSRNKYIDIFLLTGPFCTSRDPYGWTAVHHASFKGHLMLIKFLLQTGQVEVNSQDFFNCTPLHRSCSGGNPETTDFLLQKGASHSARSCSGQTPLHLAAASGHLGTARVLLQHLASPNPQDFHKWTPLHWAIFGGWGDVAELLLDNGADVEGGEGVGTSPLQLAVLVGNEVGVRLLLHRGADANMRGPNGHTAMHLCACSGDKKVTDYALKVWSGMYLTAFIKIN</sequence>
<dbReference type="Proteomes" id="UP000472262">
    <property type="component" value="Unassembled WGS sequence"/>
</dbReference>
<dbReference type="SUPFAM" id="SSF48403">
    <property type="entry name" value="Ankyrin repeat"/>
    <property type="match status" value="1"/>
</dbReference>
<feature type="repeat" description="ANK" evidence="1">
    <location>
        <begin position="156"/>
        <end position="188"/>
    </location>
</feature>
<dbReference type="AlphaFoldDB" id="A0A672QV63"/>
<dbReference type="Pfam" id="PF12796">
    <property type="entry name" value="Ank_2"/>
    <property type="match status" value="2"/>
</dbReference>
<dbReference type="PANTHER" id="PTHR22677:SF4">
    <property type="entry name" value="USHER SYNDROME TYPE-1G PROTEIN-LIKE PROTEIN"/>
    <property type="match status" value="1"/>
</dbReference>
<evidence type="ECO:0000313" key="3">
    <source>
        <dbReference type="Proteomes" id="UP000472262"/>
    </source>
</evidence>
<name>A0A672QV63_SINGR</name>